<reference evidence="12" key="1">
    <citation type="journal article" date="2019" name="Nat. Med.">
        <title>A library of human gut bacterial isolates paired with longitudinal multiomics data enables mechanistic microbiome research.</title>
        <authorList>
            <person name="Poyet M."/>
            <person name="Groussin M."/>
            <person name="Gibbons S.M."/>
            <person name="Avila-Pacheco J."/>
            <person name="Jiang X."/>
            <person name="Kearney S.M."/>
            <person name="Perrotta A.R."/>
            <person name="Berdy B."/>
            <person name="Zhao S."/>
            <person name="Lieberman T.D."/>
            <person name="Swanson P.K."/>
            <person name="Smith M."/>
            <person name="Roesemann S."/>
            <person name="Alexander J.E."/>
            <person name="Rich S.A."/>
            <person name="Livny J."/>
            <person name="Vlamakis H."/>
            <person name="Clish C."/>
            <person name="Bullock K."/>
            <person name="Deik A."/>
            <person name="Scott J."/>
            <person name="Pierce K.A."/>
            <person name="Xavier R.J."/>
            <person name="Alm E.J."/>
        </authorList>
    </citation>
    <scope>NUCLEOTIDE SEQUENCE</scope>
    <source>
        <strain evidence="12">BIOML-A18</strain>
    </source>
</reference>
<accession>A0A6A8GSK7</accession>
<feature type="domain" description="Glycosyl hydrolase family 32 C-terminal" evidence="11">
    <location>
        <begin position="397"/>
        <end position="443"/>
    </location>
</feature>
<dbReference type="EMBL" id="WKOD01000052">
    <property type="protein sequence ID" value="MSA69466.1"/>
    <property type="molecule type" value="Genomic_DNA"/>
</dbReference>
<dbReference type="SUPFAM" id="SSF75005">
    <property type="entry name" value="Arabinanase/levansucrase/invertase"/>
    <property type="match status" value="1"/>
</dbReference>
<protein>
    <recommendedName>
        <fullName evidence="4 8">Sucrose-6-phosphate hydrolase</fullName>
        <ecNumber evidence="3 8">3.2.1.26</ecNumber>
    </recommendedName>
    <alternativeName>
        <fullName evidence="7 9">Invertase</fullName>
    </alternativeName>
</protein>
<evidence type="ECO:0000256" key="3">
    <source>
        <dbReference type="ARBA" id="ARBA00012758"/>
    </source>
</evidence>
<dbReference type="GO" id="GO:0005737">
    <property type="term" value="C:cytoplasm"/>
    <property type="evidence" value="ECO:0007669"/>
    <property type="project" value="UniProtKB-SubCell"/>
</dbReference>
<evidence type="ECO:0000256" key="6">
    <source>
        <dbReference type="ARBA" id="ARBA00023295"/>
    </source>
</evidence>
<dbReference type="InterPro" id="IPR013320">
    <property type="entry name" value="ConA-like_dom_sf"/>
</dbReference>
<dbReference type="Gene3D" id="2.115.10.20">
    <property type="entry name" value="Glycosyl hydrolase domain, family 43"/>
    <property type="match status" value="1"/>
</dbReference>
<evidence type="ECO:0000256" key="7">
    <source>
        <dbReference type="ARBA" id="ARBA00033367"/>
    </source>
</evidence>
<dbReference type="InterPro" id="IPR018053">
    <property type="entry name" value="Glyco_hydro_32_AS"/>
</dbReference>
<dbReference type="UniPathway" id="UPA00238"/>
<feature type="domain" description="Glycosyl hydrolase family 32 N-terminal" evidence="10">
    <location>
        <begin position="18"/>
        <end position="322"/>
    </location>
</feature>
<evidence type="ECO:0000313" key="12">
    <source>
        <dbReference type="EMBL" id="MSA69466.1"/>
    </source>
</evidence>
<dbReference type="PANTHER" id="PTHR43101">
    <property type="entry name" value="BETA-FRUCTOSIDASE"/>
    <property type="match status" value="1"/>
</dbReference>
<dbReference type="CDD" id="cd08996">
    <property type="entry name" value="GH32_FFase"/>
    <property type="match status" value="1"/>
</dbReference>
<dbReference type="AlphaFoldDB" id="A0A6A8GSK7"/>
<dbReference type="InterPro" id="IPR051214">
    <property type="entry name" value="GH32_Enzymes"/>
</dbReference>
<organism evidence="12">
    <name type="scientific">Ligilactobacillus ruminis</name>
    <dbReference type="NCBI Taxonomy" id="1623"/>
    <lineage>
        <taxon>Bacteria</taxon>
        <taxon>Bacillati</taxon>
        <taxon>Bacillota</taxon>
        <taxon>Bacilli</taxon>
        <taxon>Lactobacillales</taxon>
        <taxon>Lactobacillaceae</taxon>
        <taxon>Ligilactobacillus</taxon>
    </lineage>
</organism>
<dbReference type="InterPro" id="IPR013189">
    <property type="entry name" value="Glyco_hydro_32_C"/>
</dbReference>
<dbReference type="PANTHER" id="PTHR43101:SF1">
    <property type="entry name" value="BETA-FRUCTOSIDASE"/>
    <property type="match status" value="1"/>
</dbReference>
<keyword evidence="9" id="KW-0963">Cytoplasm</keyword>
<evidence type="ECO:0000256" key="4">
    <source>
        <dbReference type="ARBA" id="ARBA00019623"/>
    </source>
</evidence>
<evidence type="ECO:0000259" key="11">
    <source>
        <dbReference type="Pfam" id="PF08244"/>
    </source>
</evidence>
<dbReference type="SUPFAM" id="SSF49899">
    <property type="entry name" value="Concanavalin A-like lectins/glucanases"/>
    <property type="match status" value="1"/>
</dbReference>
<evidence type="ECO:0000256" key="2">
    <source>
        <dbReference type="ARBA" id="ARBA00009902"/>
    </source>
</evidence>
<dbReference type="Pfam" id="PF00251">
    <property type="entry name" value="Glyco_hydro_32N"/>
    <property type="match status" value="1"/>
</dbReference>
<dbReference type="InterPro" id="IPR001362">
    <property type="entry name" value="Glyco_hydro_32"/>
</dbReference>
<dbReference type="InterPro" id="IPR013148">
    <property type="entry name" value="Glyco_hydro_32_N"/>
</dbReference>
<dbReference type="RefSeq" id="WP_154237297.1">
    <property type="nucleotide sequence ID" value="NZ_WKNS01000048.1"/>
</dbReference>
<dbReference type="Gene3D" id="2.60.120.560">
    <property type="entry name" value="Exo-inulinase, domain 1"/>
    <property type="match status" value="1"/>
</dbReference>
<comment type="subcellular location">
    <subcellularLocation>
        <location evidence="9">Cytoplasm</location>
    </subcellularLocation>
</comment>
<comment type="function">
    <text evidence="9">Enables the bacterium to metabolize sucrose as a sole carbon source.</text>
</comment>
<evidence type="ECO:0000256" key="8">
    <source>
        <dbReference type="RuleBase" id="RU362110"/>
    </source>
</evidence>
<proteinExistence type="inferred from homology"/>
<dbReference type="Pfam" id="PF08244">
    <property type="entry name" value="Glyco_hydro_32C"/>
    <property type="match status" value="1"/>
</dbReference>
<evidence type="ECO:0000259" key="10">
    <source>
        <dbReference type="Pfam" id="PF00251"/>
    </source>
</evidence>
<comment type="catalytic activity">
    <reaction evidence="8">
        <text>Hydrolysis of terminal non-reducing beta-D-fructofuranoside residues in beta-D-fructofuranosides.</text>
        <dbReference type="EC" id="3.2.1.26"/>
    </reaction>
</comment>
<comment type="pathway">
    <text evidence="1 9">Glycan biosynthesis; sucrose metabolism.</text>
</comment>
<dbReference type="InterPro" id="IPR023296">
    <property type="entry name" value="Glyco_hydro_beta-prop_sf"/>
</dbReference>
<comment type="similarity">
    <text evidence="2 8">Belongs to the glycosyl hydrolase 32 family.</text>
</comment>
<comment type="caution">
    <text evidence="12">The sequence shown here is derived from an EMBL/GenBank/DDBJ whole genome shotgun (WGS) entry which is preliminary data.</text>
</comment>
<dbReference type="EC" id="3.2.1.26" evidence="3 8"/>
<dbReference type="NCBIfam" id="TIGR01322">
    <property type="entry name" value="scrB_fam"/>
    <property type="match status" value="1"/>
</dbReference>
<name>A0A6A8GSK7_9LACO</name>
<evidence type="ECO:0000256" key="1">
    <source>
        <dbReference type="ARBA" id="ARBA00004914"/>
    </source>
</evidence>
<dbReference type="PROSITE" id="PS00609">
    <property type="entry name" value="GLYCOSYL_HYDROL_F32"/>
    <property type="match status" value="1"/>
</dbReference>
<sequence>MKQTKIEVTNERYRLGYHLMPASGWMNDPNGFSYYNGYYHLFYQYYPYAAEWGPMHWGHARSKDLIHWETLPVALVPTRPQDGCFSGSAVAFDDRLWLIYTENHVIDKEKDINRQDQNLAYSADGIHFEKYDGNPILAEAPSDNNPADFRDPKVWQEDDGFRMVVGSRDKDGLGRVLLYSSRDLKQWDYVGAIAGAESVEHEGFMWECPDFFRLNGQDVLLLSPQGIEATDEKFINQHNTGYFVGNYLEDEKRFEHGEFVELDNGHDLYATQTMVTPDGRRVMVAWMNAWDSPMTESADGWCGAITLPRELTIRNNHLYQSPVAEVRSLRKAELVNRNLADSEDLVLGRHVEFRLDLDDLPEGKIIEVSDGEDNGFSISADRGGRHLVLVRSVDPENKRYAELDEADEKLSLHVFIDSSSAEIFVNDGEVTFTERIYWRKDPTLSVSGKSGHIQAFELSADANRY</sequence>
<gene>
    <name evidence="12" type="ORF">GKC89_10460</name>
</gene>
<dbReference type="GO" id="GO:0005985">
    <property type="term" value="P:sucrose metabolic process"/>
    <property type="evidence" value="ECO:0007669"/>
    <property type="project" value="UniProtKB-UniPathway"/>
</dbReference>
<keyword evidence="9" id="KW-0119">Carbohydrate metabolism</keyword>
<dbReference type="InterPro" id="IPR006232">
    <property type="entry name" value="Suc6P_hydrolase"/>
</dbReference>
<evidence type="ECO:0000256" key="5">
    <source>
        <dbReference type="ARBA" id="ARBA00022801"/>
    </source>
</evidence>
<dbReference type="SMART" id="SM00640">
    <property type="entry name" value="Glyco_32"/>
    <property type="match status" value="1"/>
</dbReference>
<keyword evidence="5 8" id="KW-0378">Hydrolase</keyword>
<evidence type="ECO:0000256" key="9">
    <source>
        <dbReference type="RuleBase" id="RU365015"/>
    </source>
</evidence>
<keyword evidence="6 8" id="KW-0326">Glycosidase</keyword>
<dbReference type="GO" id="GO:0004564">
    <property type="term" value="F:beta-fructofuranosidase activity"/>
    <property type="evidence" value="ECO:0007669"/>
    <property type="project" value="UniProtKB-EC"/>
</dbReference>